<evidence type="ECO:0000256" key="13">
    <source>
        <dbReference type="PIRNR" id="PIRNR002811"/>
    </source>
</evidence>
<dbReference type="InterPro" id="IPR050219">
    <property type="entry name" value="DnaG_primase"/>
</dbReference>
<comment type="function">
    <text evidence="12 13">RNA polymerase that catalyzes the synthesis of short RNA molecules used as primers for DNA polymerase during DNA replication.</text>
</comment>
<sequence>MRVAGRINADDVQSVKERSSIEDVVRDHVTLRPAGVGSLKGLCPFHDEKTPSFTVRPAVGAYHCFGCGEGGDVISFVQKVEHLTFAESVERLAAKIGMELRYEEGGGPRAEGGLGRRSRLIEAHRVAEEFYASVLIGRPDARPGRDFMRDRGFDSKVAERFGVGFAPRGGEELTRHLREKGFTEDEMVTAGLSGRGSRGLYDRFRGRLVWPIRDVIGDTVGFGARRLLDDDRIAAKYLNTSETPIYKKSMVLYGLDAAKKSIATERRAVIVEGYTDVMAAQLSGVEGAVATCGTAFGVDHIKILRRIMRDETDGAPAKVVFTFDGDAAGQKAAMKAFGEDQRWASQSFVAVAPDGMDPCDLRLAKGDEAVKALVDDAVPMFEFAVRTTIRRFDLETAEGRVQAMRAVAPIINSIRDSSLRPEYMRTVAGMLGVEVEQVRSEVQRAGRIAARDASSGAPGRPGDRTPASTDDVPEPDAREDAAAMPAPNLRDPVVNTERQLLQALLQYPTRFSTETIDALPSVAFTAPAHAAIFDGVRAVAARASQLSTAGWTAAVAEAGPLAVRGLLAELSVAPLPTKVDPTTGLPPQRYLDSLVIGVHDAGLSRQIADETAAIRRLQNSPDPEPEAIRERSRKLIELEMSRARLRDRLVT</sequence>
<evidence type="ECO:0000256" key="6">
    <source>
        <dbReference type="ARBA" id="ARBA00022723"/>
    </source>
</evidence>
<dbReference type="InterPro" id="IPR013173">
    <property type="entry name" value="DNA_primase_DnaG_DnaB-bd_dom"/>
</dbReference>
<dbReference type="GO" id="GO:0003677">
    <property type="term" value="F:DNA binding"/>
    <property type="evidence" value="ECO:0007669"/>
    <property type="project" value="UniProtKB-KW"/>
</dbReference>
<dbReference type="CDD" id="cd03364">
    <property type="entry name" value="TOPRIM_DnaG_primases"/>
    <property type="match status" value="1"/>
</dbReference>
<dbReference type="Pfam" id="PF13662">
    <property type="entry name" value="Toprim_4"/>
    <property type="match status" value="1"/>
</dbReference>
<comment type="caution">
    <text evidence="17">The sequence shown here is derived from an EMBL/GenBank/DDBJ whole genome shotgun (WGS) entry which is preliminary data.</text>
</comment>
<dbReference type="Pfam" id="PF10410">
    <property type="entry name" value="DnaB_bind"/>
    <property type="match status" value="1"/>
</dbReference>
<evidence type="ECO:0000259" key="16">
    <source>
        <dbReference type="PROSITE" id="PS50880"/>
    </source>
</evidence>
<comment type="cofactor">
    <cofactor evidence="12 13 14">
        <name>Zn(2+)</name>
        <dbReference type="ChEBI" id="CHEBI:29105"/>
    </cofactor>
    <text evidence="12 13 14">Binds 1 zinc ion per monomer.</text>
</comment>
<dbReference type="Pfam" id="PF01807">
    <property type="entry name" value="Zn_ribbon_DnaG"/>
    <property type="match status" value="1"/>
</dbReference>
<dbReference type="GO" id="GO:1990077">
    <property type="term" value="C:primosome complex"/>
    <property type="evidence" value="ECO:0007669"/>
    <property type="project" value="UniProtKB-KW"/>
</dbReference>
<dbReference type="InterPro" id="IPR013264">
    <property type="entry name" value="DNAG_N"/>
</dbReference>
<dbReference type="GO" id="GO:0000428">
    <property type="term" value="C:DNA-directed RNA polymerase complex"/>
    <property type="evidence" value="ECO:0007669"/>
    <property type="project" value="UniProtKB-KW"/>
</dbReference>
<dbReference type="HAMAP" id="MF_00974">
    <property type="entry name" value="DNA_primase_DnaG"/>
    <property type="match status" value="1"/>
</dbReference>
<dbReference type="EMBL" id="BMEA01000001">
    <property type="protein sequence ID" value="GGB69087.1"/>
    <property type="molecule type" value="Genomic_DNA"/>
</dbReference>
<dbReference type="SUPFAM" id="SSF56731">
    <property type="entry name" value="DNA primase core"/>
    <property type="match status" value="1"/>
</dbReference>
<dbReference type="PANTHER" id="PTHR30313:SF2">
    <property type="entry name" value="DNA PRIMASE"/>
    <property type="match status" value="1"/>
</dbReference>
<dbReference type="EC" id="2.7.7.101" evidence="12"/>
<dbReference type="AlphaFoldDB" id="A0A8H9KQZ9"/>
<proteinExistence type="inferred from homology"/>
<reference evidence="17" key="1">
    <citation type="journal article" date="2014" name="Int. J. Syst. Evol. Microbiol.">
        <title>Complete genome sequence of Corynebacterium casei LMG S-19264T (=DSM 44701T), isolated from a smear-ripened cheese.</title>
        <authorList>
            <consortium name="US DOE Joint Genome Institute (JGI-PGF)"/>
            <person name="Walter F."/>
            <person name="Albersmeier A."/>
            <person name="Kalinowski J."/>
            <person name="Ruckert C."/>
        </authorList>
    </citation>
    <scope>NUCLEOTIDE SEQUENCE</scope>
    <source>
        <strain evidence="17">CGMCC 1.10749</strain>
    </source>
</reference>
<evidence type="ECO:0000256" key="1">
    <source>
        <dbReference type="ARBA" id="ARBA00022478"/>
    </source>
</evidence>
<evidence type="ECO:0000256" key="12">
    <source>
        <dbReference type="HAMAP-Rule" id="MF_00974"/>
    </source>
</evidence>
<dbReference type="Gene3D" id="3.90.580.10">
    <property type="entry name" value="Zinc finger, CHC2-type domain"/>
    <property type="match status" value="1"/>
</dbReference>
<dbReference type="SMART" id="SM00493">
    <property type="entry name" value="TOPRIM"/>
    <property type="match status" value="1"/>
</dbReference>
<dbReference type="SUPFAM" id="SSF57783">
    <property type="entry name" value="Zinc beta-ribbon"/>
    <property type="match status" value="1"/>
</dbReference>
<keyword evidence="10 12" id="KW-0238">DNA-binding</keyword>
<evidence type="ECO:0000256" key="14">
    <source>
        <dbReference type="PIRSR" id="PIRSR002811-1"/>
    </source>
</evidence>
<dbReference type="InterPro" id="IPR030846">
    <property type="entry name" value="DnaG_bac"/>
</dbReference>
<dbReference type="PROSITE" id="PS50880">
    <property type="entry name" value="TOPRIM"/>
    <property type="match status" value="1"/>
</dbReference>
<name>A0A8H9KQZ9_9MICO</name>
<gene>
    <name evidence="12 17" type="primary">dnaG</name>
    <name evidence="17" type="ORF">GCM10011314_05450</name>
</gene>
<keyword evidence="11 12" id="KW-0804">Transcription</keyword>
<feature type="region of interest" description="Disordered" evidence="15">
    <location>
        <begin position="445"/>
        <end position="478"/>
    </location>
</feature>
<dbReference type="FunFam" id="3.90.580.10:FF:000001">
    <property type="entry name" value="DNA primase"/>
    <property type="match status" value="1"/>
</dbReference>
<keyword evidence="1 12" id="KW-0240">DNA-directed RNA polymerase</keyword>
<evidence type="ECO:0000256" key="2">
    <source>
        <dbReference type="ARBA" id="ARBA00022515"/>
    </source>
</evidence>
<dbReference type="Gene3D" id="3.40.1360.10">
    <property type="match status" value="1"/>
</dbReference>
<accession>A0A8H9KQZ9</accession>
<feature type="domain" description="Toprim" evidence="16">
    <location>
        <begin position="266"/>
        <end position="366"/>
    </location>
</feature>
<comment type="domain">
    <text evidence="12">Contains an N-terminal zinc-binding domain, a central core domain that contains the primase activity, and a C-terminal DnaB-binding domain.</text>
</comment>
<dbReference type="InterPro" id="IPR006295">
    <property type="entry name" value="DNA_primase_DnaG"/>
</dbReference>
<evidence type="ECO:0000256" key="4">
    <source>
        <dbReference type="ARBA" id="ARBA00022695"/>
    </source>
</evidence>
<dbReference type="NCBIfam" id="TIGR01391">
    <property type="entry name" value="dnaG"/>
    <property type="match status" value="1"/>
</dbReference>
<dbReference type="PANTHER" id="PTHR30313">
    <property type="entry name" value="DNA PRIMASE"/>
    <property type="match status" value="1"/>
</dbReference>
<keyword evidence="9" id="KW-0460">Magnesium</keyword>
<dbReference type="SMART" id="SM00400">
    <property type="entry name" value="ZnF_CHCC"/>
    <property type="match status" value="1"/>
</dbReference>
<evidence type="ECO:0000256" key="5">
    <source>
        <dbReference type="ARBA" id="ARBA00022705"/>
    </source>
</evidence>
<keyword evidence="8 12" id="KW-0862">Zinc</keyword>
<dbReference type="GO" id="GO:0003899">
    <property type="term" value="F:DNA-directed RNA polymerase activity"/>
    <property type="evidence" value="ECO:0007669"/>
    <property type="project" value="UniProtKB-UniRule"/>
</dbReference>
<keyword evidence="4 12" id="KW-0548">Nucleotidyltransferase</keyword>
<comment type="subunit">
    <text evidence="12">Monomer. Interacts with DnaB.</text>
</comment>
<evidence type="ECO:0000256" key="9">
    <source>
        <dbReference type="ARBA" id="ARBA00022842"/>
    </source>
</evidence>
<evidence type="ECO:0000256" key="10">
    <source>
        <dbReference type="ARBA" id="ARBA00023125"/>
    </source>
</evidence>
<dbReference type="InterPro" id="IPR016136">
    <property type="entry name" value="DNA_helicase_N/primase_C"/>
</dbReference>
<dbReference type="GO" id="GO:0006269">
    <property type="term" value="P:DNA replication, synthesis of primer"/>
    <property type="evidence" value="ECO:0007669"/>
    <property type="project" value="UniProtKB-UniRule"/>
</dbReference>
<reference evidence="17" key="2">
    <citation type="submission" date="2020-09" db="EMBL/GenBank/DDBJ databases">
        <authorList>
            <person name="Sun Q."/>
            <person name="Zhou Y."/>
        </authorList>
    </citation>
    <scope>NUCLEOTIDE SEQUENCE</scope>
    <source>
        <strain evidence="17">CGMCC 1.10749</strain>
    </source>
</reference>
<keyword evidence="5 12" id="KW-0235">DNA replication</keyword>
<evidence type="ECO:0000256" key="11">
    <source>
        <dbReference type="ARBA" id="ARBA00023163"/>
    </source>
</evidence>
<evidence type="ECO:0000313" key="18">
    <source>
        <dbReference type="Proteomes" id="UP000628079"/>
    </source>
</evidence>
<organism evidence="17 18">
    <name type="scientific">Knoellia flava</name>
    <dbReference type="NCBI Taxonomy" id="913969"/>
    <lineage>
        <taxon>Bacteria</taxon>
        <taxon>Bacillati</taxon>
        <taxon>Actinomycetota</taxon>
        <taxon>Actinomycetes</taxon>
        <taxon>Micrococcales</taxon>
        <taxon>Intrasporangiaceae</taxon>
        <taxon>Knoellia</taxon>
    </lineage>
</organism>
<evidence type="ECO:0000256" key="15">
    <source>
        <dbReference type="SAM" id="MobiDB-lite"/>
    </source>
</evidence>
<dbReference type="Pfam" id="PF08275">
    <property type="entry name" value="DNAG_N"/>
    <property type="match status" value="1"/>
</dbReference>
<dbReference type="Pfam" id="PF08278">
    <property type="entry name" value="DnaG_DnaB_bind"/>
    <property type="match status" value="1"/>
</dbReference>
<evidence type="ECO:0000313" key="17">
    <source>
        <dbReference type="EMBL" id="GGB69087.1"/>
    </source>
</evidence>
<dbReference type="InterPro" id="IPR037068">
    <property type="entry name" value="DNA_primase_core_N_sf"/>
</dbReference>
<dbReference type="InterPro" id="IPR006171">
    <property type="entry name" value="TOPRIM_dom"/>
</dbReference>
<evidence type="ECO:0000256" key="7">
    <source>
        <dbReference type="ARBA" id="ARBA00022771"/>
    </source>
</evidence>
<protein>
    <recommendedName>
        <fullName evidence="12 13">DNA primase</fullName>
        <ecNumber evidence="12">2.7.7.101</ecNumber>
    </recommendedName>
</protein>
<keyword evidence="3 12" id="KW-0808">Transferase</keyword>
<dbReference type="InterPro" id="IPR002694">
    <property type="entry name" value="Znf_CHC2"/>
</dbReference>
<dbReference type="PIRSF" id="PIRSF002811">
    <property type="entry name" value="DnaG"/>
    <property type="match status" value="1"/>
</dbReference>
<comment type="catalytic activity">
    <reaction evidence="12">
        <text>ssDNA + n NTP = ssDNA/pppN(pN)n-1 hybrid + (n-1) diphosphate.</text>
        <dbReference type="EC" id="2.7.7.101"/>
    </reaction>
</comment>
<dbReference type="GO" id="GO:0005737">
    <property type="term" value="C:cytoplasm"/>
    <property type="evidence" value="ECO:0007669"/>
    <property type="project" value="TreeGrafter"/>
</dbReference>
<comment type="similarity">
    <text evidence="12 13">Belongs to the DnaG primase family.</text>
</comment>
<dbReference type="InterPro" id="IPR036977">
    <property type="entry name" value="DNA_primase_Znf_CHC2"/>
</dbReference>
<dbReference type="InterPro" id="IPR034151">
    <property type="entry name" value="TOPRIM_DnaG_bac"/>
</dbReference>
<keyword evidence="6 12" id="KW-0479">Metal-binding</keyword>
<feature type="zinc finger region" description="CHC2-type" evidence="12 14">
    <location>
        <begin position="43"/>
        <end position="67"/>
    </location>
</feature>
<dbReference type="Gene3D" id="1.10.860.10">
    <property type="entry name" value="DNAb Helicase, Chain A"/>
    <property type="match status" value="1"/>
</dbReference>
<evidence type="ECO:0000256" key="8">
    <source>
        <dbReference type="ARBA" id="ARBA00022833"/>
    </source>
</evidence>
<dbReference type="Gene3D" id="3.90.980.10">
    <property type="entry name" value="DNA primase, catalytic core, N-terminal domain"/>
    <property type="match status" value="1"/>
</dbReference>
<dbReference type="GO" id="GO:0008270">
    <property type="term" value="F:zinc ion binding"/>
    <property type="evidence" value="ECO:0007669"/>
    <property type="project" value="UniProtKB-UniRule"/>
</dbReference>
<evidence type="ECO:0000256" key="3">
    <source>
        <dbReference type="ARBA" id="ARBA00022679"/>
    </source>
</evidence>
<dbReference type="Proteomes" id="UP000628079">
    <property type="component" value="Unassembled WGS sequence"/>
</dbReference>
<keyword evidence="2 12" id="KW-0639">Primosome</keyword>
<keyword evidence="7 12" id="KW-0863">Zinc-finger</keyword>
<dbReference type="InterPro" id="IPR019475">
    <property type="entry name" value="DNA_primase_DnaB-bd"/>
</dbReference>